<feature type="compositionally biased region" description="Polar residues" evidence="5">
    <location>
        <begin position="9"/>
        <end position="43"/>
    </location>
</feature>
<comment type="subunit">
    <text evidence="4">Forms a conjugate with ATG5.</text>
</comment>
<accession>A0A1D2N232</accession>
<dbReference type="AlphaFoldDB" id="A0A1D2N232"/>
<dbReference type="GO" id="GO:0000421">
    <property type="term" value="C:autophagosome membrane"/>
    <property type="evidence" value="ECO:0007669"/>
    <property type="project" value="TreeGrafter"/>
</dbReference>
<keyword evidence="7" id="KW-1185">Reference proteome</keyword>
<proteinExistence type="inferred from homology"/>
<dbReference type="OrthoDB" id="10003551at2759"/>
<comment type="function">
    <text evidence="4">Ubiquitin-like protein involved in autophagic vesicle formation.</text>
</comment>
<evidence type="ECO:0000256" key="5">
    <source>
        <dbReference type="SAM" id="MobiDB-lite"/>
    </source>
</evidence>
<feature type="region of interest" description="Disordered" evidence="5">
    <location>
        <begin position="1"/>
        <end position="66"/>
    </location>
</feature>
<dbReference type="GO" id="GO:0000045">
    <property type="term" value="P:autophagosome assembly"/>
    <property type="evidence" value="ECO:0007669"/>
    <property type="project" value="InterPro"/>
</dbReference>
<gene>
    <name evidence="6" type="ORF">Ocin01_07364</name>
</gene>
<dbReference type="Proteomes" id="UP000094527">
    <property type="component" value="Unassembled WGS sequence"/>
</dbReference>
<name>A0A1D2N232_ORCCI</name>
<dbReference type="GO" id="GO:0034727">
    <property type="term" value="P:piecemeal microautophagy of the nucleus"/>
    <property type="evidence" value="ECO:0007669"/>
    <property type="project" value="TreeGrafter"/>
</dbReference>
<comment type="similarity">
    <text evidence="4">Belongs to the ATG12 family.</text>
</comment>
<dbReference type="GO" id="GO:0034274">
    <property type="term" value="C:Atg12-Atg5-Atg16 complex"/>
    <property type="evidence" value="ECO:0007669"/>
    <property type="project" value="TreeGrafter"/>
</dbReference>
<dbReference type="InterPro" id="IPR029071">
    <property type="entry name" value="Ubiquitin-like_domsf"/>
</dbReference>
<dbReference type="GO" id="GO:0061723">
    <property type="term" value="P:glycophagy"/>
    <property type="evidence" value="ECO:0007669"/>
    <property type="project" value="TreeGrafter"/>
</dbReference>
<evidence type="ECO:0000256" key="2">
    <source>
        <dbReference type="ARBA" id="ARBA00022786"/>
    </source>
</evidence>
<dbReference type="GO" id="GO:0019776">
    <property type="term" value="F:Atg8-family ligase activity"/>
    <property type="evidence" value="ECO:0007669"/>
    <property type="project" value="TreeGrafter"/>
</dbReference>
<feature type="compositionally biased region" description="Gly residues" evidence="5">
    <location>
        <begin position="54"/>
        <end position="63"/>
    </location>
</feature>
<dbReference type="GO" id="GO:0000422">
    <property type="term" value="P:autophagy of mitochondrion"/>
    <property type="evidence" value="ECO:0007669"/>
    <property type="project" value="TreeGrafter"/>
</dbReference>
<dbReference type="Pfam" id="PF04110">
    <property type="entry name" value="APG12"/>
    <property type="match status" value="1"/>
</dbReference>
<dbReference type="PANTHER" id="PTHR13385:SF0">
    <property type="entry name" value="UBIQUITIN-LIKE PROTEIN ATG12"/>
    <property type="match status" value="1"/>
</dbReference>
<keyword evidence="2 4" id="KW-0833">Ubl conjugation pathway</keyword>
<evidence type="ECO:0000256" key="4">
    <source>
        <dbReference type="RuleBase" id="RU361201"/>
    </source>
</evidence>
<sequence>MENEAADSTADSLTSEVTNSAEKSSGDTEGNNVTITSEPISQLSRERTDSGTGSESGRGAGAGGKDRDKINILLKPVGDAPILKNKLWSVPSERQVSQITEFVKKYLKLEKNQNLFFFVNQLFAPAPDQCLRDLYECFGSDGKLVLHYSTTSVDWKSKDPEEDDLQISRALRNHFWFSRKYSFTQHMSYDSGSVTFSSHLRRESNHNQR</sequence>
<keyword evidence="1 4" id="KW-1017">Isopeptide bond</keyword>
<keyword evidence="3 4" id="KW-0072">Autophagy</keyword>
<evidence type="ECO:0000256" key="1">
    <source>
        <dbReference type="ARBA" id="ARBA00022499"/>
    </source>
</evidence>
<organism evidence="6 7">
    <name type="scientific">Orchesella cincta</name>
    <name type="common">Springtail</name>
    <name type="synonym">Podura cincta</name>
    <dbReference type="NCBI Taxonomy" id="48709"/>
    <lineage>
        <taxon>Eukaryota</taxon>
        <taxon>Metazoa</taxon>
        <taxon>Ecdysozoa</taxon>
        <taxon>Arthropoda</taxon>
        <taxon>Hexapoda</taxon>
        <taxon>Collembola</taxon>
        <taxon>Entomobryomorpha</taxon>
        <taxon>Entomobryoidea</taxon>
        <taxon>Orchesellidae</taxon>
        <taxon>Orchesellinae</taxon>
        <taxon>Orchesella</taxon>
    </lineage>
</organism>
<reference evidence="6 7" key="1">
    <citation type="journal article" date="2016" name="Genome Biol. Evol.">
        <title>Gene Family Evolution Reflects Adaptation to Soil Environmental Stressors in the Genome of the Collembolan Orchesella cincta.</title>
        <authorList>
            <person name="Faddeeva-Vakhrusheva A."/>
            <person name="Derks M.F."/>
            <person name="Anvar S.Y."/>
            <person name="Agamennone V."/>
            <person name="Suring W."/>
            <person name="Smit S."/>
            <person name="van Straalen N.M."/>
            <person name="Roelofs D."/>
        </authorList>
    </citation>
    <scope>NUCLEOTIDE SEQUENCE [LARGE SCALE GENOMIC DNA]</scope>
    <source>
        <tissue evidence="6">Mixed pool</tissue>
    </source>
</reference>
<evidence type="ECO:0000256" key="3">
    <source>
        <dbReference type="ARBA" id="ARBA00023006"/>
    </source>
</evidence>
<dbReference type="GO" id="GO:0034045">
    <property type="term" value="C:phagophore assembly site membrane"/>
    <property type="evidence" value="ECO:0007669"/>
    <property type="project" value="TreeGrafter"/>
</dbReference>
<evidence type="ECO:0000313" key="7">
    <source>
        <dbReference type="Proteomes" id="UP000094527"/>
    </source>
</evidence>
<dbReference type="EMBL" id="LJIJ01000287">
    <property type="protein sequence ID" value="ODM99343.1"/>
    <property type="molecule type" value="Genomic_DNA"/>
</dbReference>
<feature type="non-terminal residue" evidence="6">
    <location>
        <position position="209"/>
    </location>
</feature>
<dbReference type="GO" id="GO:0097352">
    <property type="term" value="P:autophagosome maturation"/>
    <property type="evidence" value="ECO:0007669"/>
    <property type="project" value="TreeGrafter"/>
</dbReference>
<comment type="caution">
    <text evidence="6">The sequence shown here is derived from an EMBL/GenBank/DDBJ whole genome shotgun (WGS) entry which is preliminary data.</text>
</comment>
<evidence type="ECO:0000313" key="6">
    <source>
        <dbReference type="EMBL" id="ODM99343.1"/>
    </source>
</evidence>
<protein>
    <recommendedName>
        <fullName evidence="4">Ubiquitin-like protein ATG12</fullName>
    </recommendedName>
</protein>
<dbReference type="PANTHER" id="PTHR13385">
    <property type="entry name" value="AUTOPHAGY PROTEIN 12"/>
    <property type="match status" value="1"/>
</dbReference>
<dbReference type="STRING" id="48709.A0A1D2N232"/>
<dbReference type="InterPro" id="IPR007242">
    <property type="entry name" value="Atg12"/>
</dbReference>
<dbReference type="Gene3D" id="3.10.20.90">
    <property type="entry name" value="Phosphatidylinositol 3-kinase Catalytic Subunit, Chain A, domain 1"/>
    <property type="match status" value="1"/>
</dbReference>
<dbReference type="SUPFAM" id="SSF54236">
    <property type="entry name" value="Ubiquitin-like"/>
    <property type="match status" value="1"/>
</dbReference>
<dbReference type="CDD" id="cd01612">
    <property type="entry name" value="Ubl_ATG12"/>
    <property type="match status" value="1"/>
</dbReference>